<dbReference type="AlphaFoldDB" id="A0A498MQP1"/>
<comment type="caution">
    <text evidence="2">The sequence shown here is derived from an EMBL/GenBank/DDBJ whole genome shotgun (WGS) entry which is preliminary data.</text>
</comment>
<dbReference type="EMBL" id="QBIY01012584">
    <property type="protein sequence ID" value="RXN22690.1"/>
    <property type="molecule type" value="Genomic_DNA"/>
</dbReference>
<dbReference type="STRING" id="84645.A0A498MQP1"/>
<gene>
    <name evidence="2" type="ORF">ROHU_023280</name>
</gene>
<name>A0A498MQP1_LABRO</name>
<evidence type="ECO:0000313" key="2">
    <source>
        <dbReference type="EMBL" id="RXN22690.1"/>
    </source>
</evidence>
<keyword evidence="2" id="KW-0969">Cilium</keyword>
<organism evidence="2 3">
    <name type="scientific">Labeo rohita</name>
    <name type="common">Indian major carp</name>
    <name type="synonym">Cyprinus rohita</name>
    <dbReference type="NCBI Taxonomy" id="84645"/>
    <lineage>
        <taxon>Eukaryota</taxon>
        <taxon>Metazoa</taxon>
        <taxon>Chordata</taxon>
        <taxon>Craniata</taxon>
        <taxon>Vertebrata</taxon>
        <taxon>Euteleostomi</taxon>
        <taxon>Actinopterygii</taxon>
        <taxon>Neopterygii</taxon>
        <taxon>Teleostei</taxon>
        <taxon>Ostariophysi</taxon>
        <taxon>Cypriniformes</taxon>
        <taxon>Cyprinidae</taxon>
        <taxon>Labeoninae</taxon>
        <taxon>Labeonini</taxon>
        <taxon>Labeo</taxon>
    </lineage>
</organism>
<keyword evidence="2" id="KW-0282">Flagellum</keyword>
<protein>
    <submittedName>
        <fullName evidence="2">Cilia-and flagella-associated 58</fullName>
    </submittedName>
</protein>
<accession>A0A498MQP1</accession>
<dbReference type="Proteomes" id="UP000290572">
    <property type="component" value="Unassembled WGS sequence"/>
</dbReference>
<keyword evidence="3" id="KW-1185">Reference proteome</keyword>
<proteinExistence type="predicted"/>
<evidence type="ECO:0000256" key="1">
    <source>
        <dbReference type="SAM" id="MobiDB-lite"/>
    </source>
</evidence>
<keyword evidence="2" id="KW-0966">Cell projection</keyword>
<evidence type="ECO:0000313" key="3">
    <source>
        <dbReference type="Proteomes" id="UP000290572"/>
    </source>
</evidence>
<sequence>MHESQSEDYKYEIERLANELQEVKKKYLAQKRKDQENREKERNLAQAGQPVIQPQRPDGPRFTGGGFSFKQHNRMTLQALEQQS</sequence>
<feature type="compositionally biased region" description="Basic and acidic residues" evidence="1">
    <location>
        <begin position="29"/>
        <end position="43"/>
    </location>
</feature>
<feature type="region of interest" description="Disordered" evidence="1">
    <location>
        <begin position="29"/>
        <end position="69"/>
    </location>
</feature>
<reference evidence="2 3" key="1">
    <citation type="submission" date="2018-03" db="EMBL/GenBank/DDBJ databases">
        <title>Draft genome sequence of Rohu Carp (Labeo rohita).</title>
        <authorList>
            <person name="Das P."/>
            <person name="Kushwaha B."/>
            <person name="Joshi C.G."/>
            <person name="Kumar D."/>
            <person name="Nagpure N.S."/>
            <person name="Sahoo L."/>
            <person name="Das S.P."/>
            <person name="Bit A."/>
            <person name="Patnaik S."/>
            <person name="Meher P.K."/>
            <person name="Jayasankar P."/>
            <person name="Koringa P.G."/>
            <person name="Patel N.V."/>
            <person name="Hinsu A.T."/>
            <person name="Kumar R."/>
            <person name="Pandey M."/>
            <person name="Agarwal S."/>
            <person name="Srivastava S."/>
            <person name="Singh M."/>
            <person name="Iquebal M.A."/>
            <person name="Jaiswal S."/>
            <person name="Angadi U.B."/>
            <person name="Kumar N."/>
            <person name="Raza M."/>
            <person name="Shah T.M."/>
            <person name="Rai A."/>
            <person name="Jena J.K."/>
        </authorList>
    </citation>
    <scope>NUCLEOTIDE SEQUENCE [LARGE SCALE GENOMIC DNA]</scope>
    <source>
        <strain evidence="2">DASCIFA01</strain>
        <tissue evidence="2">Testis</tissue>
    </source>
</reference>